<accession>A0AAV4XXM6</accession>
<organism evidence="2 3">
    <name type="scientific">Caerostris extrusa</name>
    <name type="common">Bark spider</name>
    <name type="synonym">Caerostris bankana</name>
    <dbReference type="NCBI Taxonomy" id="172846"/>
    <lineage>
        <taxon>Eukaryota</taxon>
        <taxon>Metazoa</taxon>
        <taxon>Ecdysozoa</taxon>
        <taxon>Arthropoda</taxon>
        <taxon>Chelicerata</taxon>
        <taxon>Arachnida</taxon>
        <taxon>Araneae</taxon>
        <taxon>Araneomorphae</taxon>
        <taxon>Entelegynae</taxon>
        <taxon>Araneoidea</taxon>
        <taxon>Araneidae</taxon>
        <taxon>Caerostris</taxon>
    </lineage>
</organism>
<evidence type="ECO:0000256" key="1">
    <source>
        <dbReference type="SAM" id="MobiDB-lite"/>
    </source>
</evidence>
<name>A0AAV4XXM6_CAEEX</name>
<dbReference type="EMBL" id="BPLR01001094">
    <property type="protein sequence ID" value="GIY99891.1"/>
    <property type="molecule type" value="Genomic_DNA"/>
</dbReference>
<evidence type="ECO:0000313" key="2">
    <source>
        <dbReference type="EMBL" id="GIY99891.1"/>
    </source>
</evidence>
<feature type="region of interest" description="Disordered" evidence="1">
    <location>
        <begin position="120"/>
        <end position="163"/>
    </location>
</feature>
<protein>
    <submittedName>
        <fullName evidence="2">Uncharacterized protein</fullName>
    </submittedName>
</protein>
<gene>
    <name evidence="2" type="ORF">CEXT_492141</name>
</gene>
<evidence type="ECO:0000313" key="3">
    <source>
        <dbReference type="Proteomes" id="UP001054945"/>
    </source>
</evidence>
<sequence length="214" mass="24675">MISFYCTHRNKSGREAEDIASPSGFFSAFLNGKTGRVSIKNIESPSTCGRPLLIRDAVLTCRGGRASQPRFSKKTTPYRIPEAQREVFRTNTFAPHPPIPGSQPSEKMNASLQIGPLFRLMDRPSPRNFSDASRRNTEEDEEGRKKKKWQRNEVGNRGSERERRVTYDLSRNNNKAYHFYFLPFHFADEKFLPHSFLCLLRVFWPFALLGSNRV</sequence>
<dbReference type="AlphaFoldDB" id="A0AAV4XXM6"/>
<proteinExistence type="predicted"/>
<keyword evidence="3" id="KW-1185">Reference proteome</keyword>
<comment type="caution">
    <text evidence="2">The sequence shown here is derived from an EMBL/GenBank/DDBJ whole genome shotgun (WGS) entry which is preliminary data.</text>
</comment>
<dbReference type="Proteomes" id="UP001054945">
    <property type="component" value="Unassembled WGS sequence"/>
</dbReference>
<reference evidence="2 3" key="1">
    <citation type="submission" date="2021-06" db="EMBL/GenBank/DDBJ databases">
        <title>Caerostris extrusa draft genome.</title>
        <authorList>
            <person name="Kono N."/>
            <person name="Arakawa K."/>
        </authorList>
    </citation>
    <scope>NUCLEOTIDE SEQUENCE [LARGE SCALE GENOMIC DNA]</scope>
</reference>